<comment type="caution">
    <text evidence="9">The sequence shown here is derived from an EMBL/GenBank/DDBJ whole genome shotgun (WGS) entry which is preliminary data.</text>
</comment>
<feature type="domain" description="Gamma-butyrobetaine hydroxylase-like N-terminal" evidence="8">
    <location>
        <begin position="7"/>
        <end position="69"/>
    </location>
</feature>
<proteinExistence type="inferred from homology"/>
<dbReference type="InterPro" id="IPR003819">
    <property type="entry name" value="TauD/TfdA-like"/>
</dbReference>
<dbReference type="GO" id="GO:0046872">
    <property type="term" value="F:metal ion binding"/>
    <property type="evidence" value="ECO:0007669"/>
    <property type="project" value="UniProtKB-KW"/>
</dbReference>
<dbReference type="GO" id="GO:0045329">
    <property type="term" value="P:carnitine biosynthetic process"/>
    <property type="evidence" value="ECO:0007669"/>
    <property type="project" value="TreeGrafter"/>
</dbReference>
<organism evidence="9 10">
    <name type="scientific">Longispora fulva</name>
    <dbReference type="NCBI Taxonomy" id="619741"/>
    <lineage>
        <taxon>Bacteria</taxon>
        <taxon>Bacillati</taxon>
        <taxon>Actinomycetota</taxon>
        <taxon>Actinomycetes</taxon>
        <taxon>Micromonosporales</taxon>
        <taxon>Micromonosporaceae</taxon>
        <taxon>Longispora</taxon>
    </lineage>
</organism>
<evidence type="ECO:0000256" key="1">
    <source>
        <dbReference type="ARBA" id="ARBA00001954"/>
    </source>
</evidence>
<dbReference type="GO" id="GO:0008336">
    <property type="term" value="F:gamma-butyrobetaine dioxygenase activity"/>
    <property type="evidence" value="ECO:0007669"/>
    <property type="project" value="UniProtKB-EC"/>
</dbReference>
<gene>
    <name evidence="9" type="ORF">IW245_001685</name>
</gene>
<dbReference type="SUPFAM" id="SSF51197">
    <property type="entry name" value="Clavaminate synthase-like"/>
    <property type="match status" value="1"/>
</dbReference>
<dbReference type="Proteomes" id="UP000622552">
    <property type="component" value="Unassembled WGS sequence"/>
</dbReference>
<evidence type="ECO:0000256" key="3">
    <source>
        <dbReference type="ARBA" id="ARBA00022723"/>
    </source>
</evidence>
<evidence type="ECO:0000259" key="7">
    <source>
        <dbReference type="Pfam" id="PF02668"/>
    </source>
</evidence>
<feature type="domain" description="TauD/TfdA-like" evidence="7">
    <location>
        <begin position="96"/>
        <end position="327"/>
    </location>
</feature>
<reference evidence="9" key="1">
    <citation type="submission" date="2020-11" db="EMBL/GenBank/DDBJ databases">
        <title>Sequencing the genomes of 1000 actinobacteria strains.</title>
        <authorList>
            <person name="Klenk H.-P."/>
        </authorList>
    </citation>
    <scope>NUCLEOTIDE SEQUENCE</scope>
    <source>
        <strain evidence="9">DSM 45356</strain>
    </source>
</reference>
<keyword evidence="6" id="KW-0408">Iron</keyword>
<dbReference type="RefSeq" id="WP_197002590.1">
    <property type="nucleotide sequence ID" value="NZ_BONS01000003.1"/>
</dbReference>
<keyword evidence="4 9" id="KW-0223">Dioxygenase</keyword>
<dbReference type="PANTHER" id="PTHR10696">
    <property type="entry name" value="GAMMA-BUTYROBETAINE HYDROXYLASE-RELATED"/>
    <property type="match status" value="1"/>
</dbReference>
<dbReference type="InterPro" id="IPR017670">
    <property type="entry name" value="Phosphonate_degrad-assoc"/>
</dbReference>
<evidence type="ECO:0000313" key="9">
    <source>
        <dbReference type="EMBL" id="MBG6135491.1"/>
    </source>
</evidence>
<protein>
    <submittedName>
        <fullName evidence="9">Gamma-butyrobetaine dioxygenase</fullName>
        <ecNumber evidence="9">1.14.11.1</ecNumber>
    </submittedName>
</protein>
<dbReference type="SUPFAM" id="SSF109604">
    <property type="entry name" value="HD-domain/PDEase-like"/>
    <property type="match status" value="1"/>
</dbReference>
<evidence type="ECO:0000259" key="8">
    <source>
        <dbReference type="Pfam" id="PF06155"/>
    </source>
</evidence>
<dbReference type="EMBL" id="JADOUF010000001">
    <property type="protein sequence ID" value="MBG6135491.1"/>
    <property type="molecule type" value="Genomic_DNA"/>
</dbReference>
<dbReference type="Pfam" id="PF02668">
    <property type="entry name" value="TauD"/>
    <property type="match status" value="1"/>
</dbReference>
<dbReference type="InterPro" id="IPR050411">
    <property type="entry name" value="AlphaKG_dependent_hydroxylases"/>
</dbReference>
<name>A0A8J7GD91_9ACTN</name>
<comment type="similarity">
    <text evidence="2">Belongs to the gamma-BBH/TMLD family.</text>
</comment>
<evidence type="ECO:0000313" key="10">
    <source>
        <dbReference type="Proteomes" id="UP000622552"/>
    </source>
</evidence>
<dbReference type="Gene3D" id="1.10.3210.10">
    <property type="entry name" value="Hypothetical protein af1432"/>
    <property type="match status" value="1"/>
</dbReference>
<dbReference type="Gene3D" id="3.60.130.10">
    <property type="entry name" value="Clavaminate synthase-like"/>
    <property type="match status" value="1"/>
</dbReference>
<accession>A0A8J7GD91</accession>
<evidence type="ECO:0000256" key="4">
    <source>
        <dbReference type="ARBA" id="ARBA00022964"/>
    </source>
</evidence>
<dbReference type="Pfam" id="PF06155">
    <property type="entry name" value="GBBH-like_N"/>
    <property type="match status" value="1"/>
</dbReference>
<dbReference type="InterPro" id="IPR038492">
    <property type="entry name" value="GBBH-like_N_sf"/>
</dbReference>
<dbReference type="NCBIfam" id="TIGR03276">
    <property type="entry name" value="Phn-HD"/>
    <property type="match status" value="1"/>
</dbReference>
<dbReference type="InterPro" id="IPR042098">
    <property type="entry name" value="TauD-like_sf"/>
</dbReference>
<evidence type="ECO:0000256" key="2">
    <source>
        <dbReference type="ARBA" id="ARBA00008654"/>
    </source>
</evidence>
<comment type="cofactor">
    <cofactor evidence="1">
        <name>Fe(2+)</name>
        <dbReference type="ChEBI" id="CHEBI:29033"/>
    </cofactor>
</comment>
<dbReference type="EC" id="1.14.11.1" evidence="9"/>
<dbReference type="InterPro" id="IPR010376">
    <property type="entry name" value="GBBH-like_N"/>
</dbReference>
<keyword evidence="3" id="KW-0479">Metal-binding</keyword>
<evidence type="ECO:0000256" key="5">
    <source>
        <dbReference type="ARBA" id="ARBA00023002"/>
    </source>
</evidence>
<dbReference type="AlphaFoldDB" id="A0A8J7GD91"/>
<keyword evidence="5 9" id="KW-0560">Oxidoreductase</keyword>
<evidence type="ECO:0000256" key="6">
    <source>
        <dbReference type="ARBA" id="ARBA00023004"/>
    </source>
</evidence>
<dbReference type="PANTHER" id="PTHR10696:SF25">
    <property type="entry name" value="OXIDOREDUCTASE AIM17-RELATED"/>
    <property type="match status" value="1"/>
</dbReference>
<dbReference type="Gene3D" id="3.30.2020.30">
    <property type="match status" value="1"/>
</dbReference>
<keyword evidence="10" id="KW-1185">Reference proteome</keyword>
<sequence>MLYLDGHALPAVWLRDHCGCPECADPRSGQKLFGVTDLPADLAVADSHDDGTTVTVTFAPDGHVSTYARDRLLAPPAPDDRTEDGKEFDLRITEVAWADFQADRTAALDALMLRGFVLLRDVPTADRKVLDVARGFGYVRETNYGTLFEVRVEENPHNLAFTGLAIAPHTDNPYRDPVPTVQLLHCLVNGSTGGDSGLVDGFAAAALLRTEDPAAFSVLAGTPVTFRYADPDTELTASRPLIGLDPRGRIREVRFNNRSARPPRAPHDELVAFYAAYRAFAAILARPAGRLDFRLVPGDCLVFDNTRMLHARTAFTESGARHLQGCYADLDAVASDLAVLRRRAPLDTLADLFAGAGAADYLGEAVTQAVHMIQAATLAEAAGASDALIAAALLHDVGHFTGEVSGADLMAGTDNRHSHTGADWLARWFPPAVTEPVRLHVAAKRYLCAVQPEYLGRLSEASVYTLGVQGGPMSAGEVAEFEAGPHAMAAVALRRWDDEAKDPEALTRDFAHFRPVLERVLRY</sequence>
<dbReference type="CDD" id="cd00250">
    <property type="entry name" value="CAS_like"/>
    <property type="match status" value="1"/>
</dbReference>